<dbReference type="SUPFAM" id="SSF52540">
    <property type="entry name" value="P-loop containing nucleoside triphosphate hydrolases"/>
    <property type="match status" value="2"/>
</dbReference>
<dbReference type="VEuPathDB" id="FungiDB:SOCG_04184"/>
<dbReference type="InterPro" id="IPR011527">
    <property type="entry name" value="ABC1_TM_dom"/>
</dbReference>
<dbReference type="GeneID" id="25033148"/>
<feature type="transmembrane region" description="Helical" evidence="9">
    <location>
        <begin position="1068"/>
        <end position="1090"/>
    </location>
</feature>
<accession>S9PTE0</accession>
<dbReference type="PROSITE" id="PS00211">
    <property type="entry name" value="ABC_TRANSPORTER_1"/>
    <property type="match status" value="2"/>
</dbReference>
<dbReference type="InterPro" id="IPR036640">
    <property type="entry name" value="ABC1_TM_sf"/>
</dbReference>
<evidence type="ECO:0000259" key="10">
    <source>
        <dbReference type="PROSITE" id="PS50893"/>
    </source>
</evidence>
<feature type="domain" description="ABC transporter" evidence="10">
    <location>
        <begin position="611"/>
        <end position="840"/>
    </location>
</feature>
<keyword evidence="4" id="KW-0677">Repeat</keyword>
<sequence>MDVPRPSPHMFGSSSFQLLPYQVRSLLGNTFSFMLKESTHDYHEDSLLSQVQYKYFLVAGLVCTYLYVISQWLSNSFFVKRPVHAEFSGLRRIHGLCLWMLSFLFLCLTIFMYAEERFPTRFTSHSVNHWLLAFSIHSFLLHSLRILAPRARPVLYHSSVLLNLFILPVFFDFYVFPFLLIHHPPMSIFSPFLWTYFAIAVAINIIPWFTPRVWYPLFPDENDQPSEEQTCTYFSYICSYHWLNRLINIATRRTVEFDDSPHLPDYDKNKVWSDRYERLKRPSLYVTMHLIFAFQMLGMATASFFISATQFISPVAMNRFLKYLENPKADYLSPYVWIFLLLVGPFINSMAFQSYLFLSTRYTVRSYSVLVYQIYKKVLDFRFVQNKNEESKVGRVNNLISTDANDIGELRELIHVAVRAPFEIGISVYLLQKLLGWSAYVGLVLAVLTTSVPILLGPFVAKLTLMSNKATDSRIELMSELLQSIRVTKFFGWERPMLERVQEKRRYEIHRTWKLLLMEILIQVLVESLPFFSMFVTFIIFTTLMCQKITPSIAFTSISLFNLVRNQFAWISHLLRQLVQIFVSIGRISDFLNDPNEVDPAVYTDSESEDIGFDNATFTWPSNPVDGDFRLRDLNFKFPKNQLSIVVGPTGSGKTSLISALLGELSLTSGSYSLPRSKGVSYVSQVAWLRNATIKDNILFNSVFDETRYKDVLKACGLQSDLENLPAGDLTEIGEKGVTLSGGQKQRIALARAVYAPSSVILIDDVMSALDIHTSNWIFRHLFQGPLMQNRTVILVTHSVNLFLDAASFIVTVKNGSAFPIKDKSSPILQLAEEIGHPSESATQSNMPNAEAQLDSSVDAEQIAQSGKLVEEEKRATGDVPMSTIFEYFRQFGSGSYVCIILLLLVVTQTLSILIDLWVAFWTNKSIDSPDMSNTKFLFVYGTMLVLYCVLDYLRTYTYDKGSLIAAKNIHNSMLENVFGTYASWFNKTPTGRIVNRFAKDIRSLDLNLPSWLFWSIECFLSIVAGLVSVSSAMPLFLVPAIIICSLGFYVGILYTKAQVGIKRLISVYNSPMFGLLGESISGLAVIRAFNMQGIFRSEFSKKIDNLMRLQTASYNLNRWVAIRTDGISGLVGGLAGLIALKQSHLSPGLVGFSLNQSVMFSITVLYFVRSFNNLQAEMNSYERVKEYTRLEQEPAPTKEGEVPVSWPKEGDIKFENVSVSYTPNGPSVISNLNLHIHHAEKVAIVGRTGSGKSTLGLTLLRFTNRVGGSLRINDLEIEDVNLSSLRQRISFIPQDPILFSGTVRSNLDPFNELEDSLLNEALQTSGANKMAIAYTEDQQPIHINLDTQVSSEGSNFSQGQKQVLALARAIVRRSKIIILDECTASVDDTTDQQIQKTLRSAFGDATMLCIAHRLKTIVDYHKVMVMDKGELVEYGPPGELYNKGGVFRKMCEQSAISFSDSK</sequence>
<keyword evidence="7 9" id="KW-1133">Transmembrane helix</keyword>
<dbReference type="CDD" id="cd18596">
    <property type="entry name" value="ABC_6TM_VMR1_D1_like"/>
    <property type="match status" value="1"/>
</dbReference>
<dbReference type="Pfam" id="PF00664">
    <property type="entry name" value="ABC_membrane"/>
    <property type="match status" value="2"/>
</dbReference>
<feature type="transmembrane region" description="Helical" evidence="9">
    <location>
        <begin position="937"/>
        <end position="954"/>
    </location>
</feature>
<protein>
    <submittedName>
        <fullName evidence="12">Glutathione S-conjugate-exporting ATPase Abc4</fullName>
    </submittedName>
</protein>
<dbReference type="eggNOG" id="KOG0054">
    <property type="taxonomic scope" value="Eukaryota"/>
</dbReference>
<feature type="transmembrane region" description="Helical" evidence="9">
    <location>
        <begin position="55"/>
        <end position="73"/>
    </location>
</feature>
<dbReference type="GO" id="GO:0071996">
    <property type="term" value="P:glutathione transmembrane import into vacuole"/>
    <property type="evidence" value="ECO:0007669"/>
    <property type="project" value="EnsemblFungi"/>
</dbReference>
<dbReference type="PROSITE" id="PS50929">
    <property type="entry name" value="ABC_TM1F"/>
    <property type="match status" value="2"/>
</dbReference>
<evidence type="ECO:0000256" key="8">
    <source>
        <dbReference type="ARBA" id="ARBA00023136"/>
    </source>
</evidence>
<feature type="domain" description="ABC transporter" evidence="10">
    <location>
        <begin position="1213"/>
        <end position="1454"/>
    </location>
</feature>
<dbReference type="OrthoDB" id="6500128at2759"/>
<name>S9PTE0_SCHOY</name>
<dbReference type="GO" id="GO:0016020">
    <property type="term" value="C:membrane"/>
    <property type="evidence" value="ECO:0007669"/>
    <property type="project" value="UniProtKB-SubCell"/>
</dbReference>
<feature type="domain" description="ABC transmembrane type-1" evidence="11">
    <location>
        <begin position="297"/>
        <end position="580"/>
    </location>
</feature>
<dbReference type="Gene3D" id="3.40.50.300">
    <property type="entry name" value="P-loop containing nucleotide triphosphate hydrolases"/>
    <property type="match status" value="2"/>
</dbReference>
<evidence type="ECO:0000259" key="11">
    <source>
        <dbReference type="PROSITE" id="PS50929"/>
    </source>
</evidence>
<keyword evidence="3 9" id="KW-0812">Transmembrane</keyword>
<keyword evidence="5" id="KW-0547">Nucleotide-binding</keyword>
<dbReference type="InterPro" id="IPR003593">
    <property type="entry name" value="AAA+_ATPase"/>
</dbReference>
<evidence type="ECO:0000256" key="4">
    <source>
        <dbReference type="ARBA" id="ARBA00022737"/>
    </source>
</evidence>
<dbReference type="OMA" id="CQQFGMK"/>
<evidence type="ECO:0000313" key="13">
    <source>
        <dbReference type="Proteomes" id="UP000016088"/>
    </source>
</evidence>
<feature type="transmembrane region" description="Helical" evidence="9">
    <location>
        <begin position="332"/>
        <end position="358"/>
    </location>
</feature>
<evidence type="ECO:0000256" key="1">
    <source>
        <dbReference type="ARBA" id="ARBA00004141"/>
    </source>
</evidence>
<reference evidence="12 13" key="1">
    <citation type="journal article" date="2011" name="Science">
        <title>Comparative functional genomics of the fission yeasts.</title>
        <authorList>
            <person name="Rhind N."/>
            <person name="Chen Z."/>
            <person name="Yassour M."/>
            <person name="Thompson D.A."/>
            <person name="Haas B.J."/>
            <person name="Habib N."/>
            <person name="Wapinski I."/>
            <person name="Roy S."/>
            <person name="Lin M.F."/>
            <person name="Heiman D.I."/>
            <person name="Young S.K."/>
            <person name="Furuya K."/>
            <person name="Guo Y."/>
            <person name="Pidoux A."/>
            <person name="Chen H.M."/>
            <person name="Robbertse B."/>
            <person name="Goldberg J.M."/>
            <person name="Aoki K."/>
            <person name="Bayne E.H."/>
            <person name="Berlin A.M."/>
            <person name="Desjardins C.A."/>
            <person name="Dobbs E."/>
            <person name="Dukaj L."/>
            <person name="Fan L."/>
            <person name="FitzGerald M.G."/>
            <person name="French C."/>
            <person name="Gujja S."/>
            <person name="Hansen K."/>
            <person name="Keifenheim D."/>
            <person name="Levin J.Z."/>
            <person name="Mosher R.A."/>
            <person name="Mueller C.A."/>
            <person name="Pfiffner J."/>
            <person name="Priest M."/>
            <person name="Russ C."/>
            <person name="Smialowska A."/>
            <person name="Swoboda P."/>
            <person name="Sykes S.M."/>
            <person name="Vaughn M."/>
            <person name="Vengrova S."/>
            <person name="Yoder R."/>
            <person name="Zeng Q."/>
            <person name="Allshire R."/>
            <person name="Baulcombe D."/>
            <person name="Birren B.W."/>
            <person name="Brown W."/>
            <person name="Ekwall K."/>
            <person name="Kellis M."/>
            <person name="Leatherwood J."/>
            <person name="Levin H."/>
            <person name="Margalit H."/>
            <person name="Martienssen R."/>
            <person name="Nieduszynski C.A."/>
            <person name="Spatafora J.W."/>
            <person name="Friedman N."/>
            <person name="Dalgaard J.Z."/>
            <person name="Baumann P."/>
            <person name="Niki H."/>
            <person name="Regev A."/>
            <person name="Nusbaum C."/>
        </authorList>
    </citation>
    <scope>NUCLEOTIDE SEQUENCE [LARGE SCALE GENOMIC DNA]</scope>
    <source>
        <strain evidence="13">yFS286</strain>
    </source>
</reference>
<feature type="transmembrane region" description="Helical" evidence="9">
    <location>
        <begin position="897"/>
        <end position="922"/>
    </location>
</feature>
<dbReference type="FunFam" id="1.20.1560.10:FF:000013">
    <property type="entry name" value="ABC transporter C family member 2"/>
    <property type="match status" value="1"/>
</dbReference>
<feature type="domain" description="ABC transmembrane type-1" evidence="11">
    <location>
        <begin position="900"/>
        <end position="1177"/>
    </location>
</feature>
<evidence type="ECO:0000256" key="3">
    <source>
        <dbReference type="ARBA" id="ARBA00022692"/>
    </source>
</evidence>
<dbReference type="FunFam" id="3.40.50.300:FF:000838">
    <property type="entry name" value="ABC multidrug transporter (Eurofung)"/>
    <property type="match status" value="1"/>
</dbReference>
<dbReference type="GO" id="GO:0036246">
    <property type="term" value="P:phytochelatin 2 import into vacuole"/>
    <property type="evidence" value="ECO:0007669"/>
    <property type="project" value="EnsemblFungi"/>
</dbReference>
<feature type="transmembrane region" description="Helical" evidence="9">
    <location>
        <begin position="129"/>
        <end position="148"/>
    </location>
</feature>
<dbReference type="CDD" id="cd18604">
    <property type="entry name" value="ABC_6TM_VMR1_D2_like"/>
    <property type="match status" value="1"/>
</dbReference>
<dbReference type="InterPro" id="IPR017871">
    <property type="entry name" value="ABC_transporter-like_CS"/>
</dbReference>
<dbReference type="PROSITE" id="PS50893">
    <property type="entry name" value="ABC_TRANSPORTER_2"/>
    <property type="match status" value="2"/>
</dbReference>
<keyword evidence="13" id="KW-1185">Reference proteome</keyword>
<feature type="transmembrane region" description="Helical" evidence="9">
    <location>
        <begin position="1036"/>
        <end position="1056"/>
    </location>
</feature>
<proteinExistence type="predicted"/>
<dbReference type="GO" id="GO:0000324">
    <property type="term" value="C:fungal-type vacuole"/>
    <property type="evidence" value="ECO:0007669"/>
    <property type="project" value="EnsemblFungi"/>
</dbReference>
<dbReference type="CDD" id="cd03250">
    <property type="entry name" value="ABCC_MRP_domain1"/>
    <property type="match status" value="1"/>
</dbReference>
<feature type="transmembrane region" description="Helical" evidence="9">
    <location>
        <begin position="188"/>
        <end position="209"/>
    </location>
</feature>
<dbReference type="InterPro" id="IPR027417">
    <property type="entry name" value="P-loop_NTPase"/>
</dbReference>
<dbReference type="CDD" id="cd03244">
    <property type="entry name" value="ABCC_MRP_domain2"/>
    <property type="match status" value="1"/>
</dbReference>
<evidence type="ECO:0000256" key="5">
    <source>
        <dbReference type="ARBA" id="ARBA00022741"/>
    </source>
</evidence>
<dbReference type="Proteomes" id="UP000016088">
    <property type="component" value="Unassembled WGS sequence"/>
</dbReference>
<dbReference type="Gene3D" id="1.20.1560.10">
    <property type="entry name" value="ABC transporter type 1, transmembrane domain"/>
    <property type="match status" value="2"/>
</dbReference>
<dbReference type="PANTHER" id="PTHR24223:SF356">
    <property type="entry name" value="ATP-BINDING CASSETTE TRANSPORTER ABC4"/>
    <property type="match status" value="1"/>
</dbReference>
<keyword evidence="8 9" id="KW-0472">Membrane</keyword>
<keyword evidence="6" id="KW-0067">ATP-binding</keyword>
<comment type="subcellular location">
    <subcellularLocation>
        <location evidence="1">Membrane</location>
        <topology evidence="1">Multi-pass membrane protein</topology>
    </subcellularLocation>
</comment>
<feature type="transmembrane region" description="Helical" evidence="9">
    <location>
        <begin position="284"/>
        <end position="312"/>
    </location>
</feature>
<gene>
    <name evidence="12" type="ORF">SOCG_04184</name>
</gene>
<evidence type="ECO:0000313" key="12">
    <source>
        <dbReference type="EMBL" id="EPX70773.1"/>
    </source>
</evidence>
<feature type="transmembrane region" description="Helical" evidence="9">
    <location>
        <begin position="520"/>
        <end position="541"/>
    </location>
</feature>
<dbReference type="EMBL" id="KE503208">
    <property type="protein sequence ID" value="EPX70773.1"/>
    <property type="molecule type" value="Genomic_DNA"/>
</dbReference>
<dbReference type="GO" id="GO:0005524">
    <property type="term" value="F:ATP binding"/>
    <property type="evidence" value="ECO:0007669"/>
    <property type="project" value="UniProtKB-KW"/>
</dbReference>
<evidence type="ECO:0000256" key="9">
    <source>
        <dbReference type="SAM" id="Phobius"/>
    </source>
</evidence>
<keyword evidence="2" id="KW-0813">Transport</keyword>
<dbReference type="SUPFAM" id="SSF90123">
    <property type="entry name" value="ABC transporter transmembrane region"/>
    <property type="match status" value="2"/>
</dbReference>
<dbReference type="InterPro" id="IPR050173">
    <property type="entry name" value="ABC_transporter_C-like"/>
</dbReference>
<dbReference type="PANTHER" id="PTHR24223">
    <property type="entry name" value="ATP-BINDING CASSETTE SUB-FAMILY C"/>
    <property type="match status" value="1"/>
</dbReference>
<dbReference type="SMART" id="SM00382">
    <property type="entry name" value="AAA"/>
    <property type="match status" value="2"/>
</dbReference>
<evidence type="ECO:0000256" key="2">
    <source>
        <dbReference type="ARBA" id="ARBA00022448"/>
    </source>
</evidence>
<evidence type="ECO:0000256" key="6">
    <source>
        <dbReference type="ARBA" id="ARBA00022840"/>
    </source>
</evidence>
<evidence type="ECO:0000256" key="7">
    <source>
        <dbReference type="ARBA" id="ARBA00022989"/>
    </source>
</evidence>
<feature type="transmembrane region" description="Helical" evidence="9">
    <location>
        <begin position="160"/>
        <end position="182"/>
    </location>
</feature>
<organism evidence="12 13">
    <name type="scientific">Schizosaccharomyces octosporus (strain yFS286)</name>
    <name type="common">Fission yeast</name>
    <name type="synonym">Octosporomyces octosporus</name>
    <dbReference type="NCBI Taxonomy" id="483514"/>
    <lineage>
        <taxon>Eukaryota</taxon>
        <taxon>Fungi</taxon>
        <taxon>Dikarya</taxon>
        <taxon>Ascomycota</taxon>
        <taxon>Taphrinomycotina</taxon>
        <taxon>Schizosaccharomycetes</taxon>
        <taxon>Schizosaccharomycetales</taxon>
        <taxon>Schizosaccharomycetaceae</taxon>
        <taxon>Schizosaccharomyces</taxon>
    </lineage>
</organism>
<feature type="transmembrane region" description="Helical" evidence="9">
    <location>
        <begin position="93"/>
        <end position="114"/>
    </location>
</feature>
<dbReference type="InterPro" id="IPR003439">
    <property type="entry name" value="ABC_transporter-like_ATP-bd"/>
</dbReference>
<feature type="transmembrane region" description="Helical" evidence="9">
    <location>
        <begin position="1012"/>
        <end position="1030"/>
    </location>
</feature>
<dbReference type="GO" id="GO:0016887">
    <property type="term" value="F:ATP hydrolysis activity"/>
    <property type="evidence" value="ECO:0007669"/>
    <property type="project" value="InterPro"/>
</dbReference>
<dbReference type="Pfam" id="PF00005">
    <property type="entry name" value="ABC_tran"/>
    <property type="match status" value="2"/>
</dbReference>
<feature type="transmembrane region" description="Helical" evidence="9">
    <location>
        <begin position="434"/>
        <end position="456"/>
    </location>
</feature>
<dbReference type="RefSeq" id="XP_013020480.1">
    <property type="nucleotide sequence ID" value="XM_013165026.1"/>
</dbReference>
<dbReference type="GO" id="GO:0140359">
    <property type="term" value="F:ABC-type transporter activity"/>
    <property type="evidence" value="ECO:0007669"/>
    <property type="project" value="InterPro"/>
</dbReference>
<dbReference type="HOGENOM" id="CLU_000604_27_6_1"/>